<dbReference type="GO" id="GO:0005634">
    <property type="term" value="C:nucleus"/>
    <property type="evidence" value="ECO:0007669"/>
    <property type="project" value="TreeGrafter"/>
</dbReference>
<dbReference type="eggNOG" id="KOG4343">
    <property type="taxonomic scope" value="Eukaryota"/>
</dbReference>
<dbReference type="InterPro" id="IPR051882">
    <property type="entry name" value="ATF_bZIP_TF"/>
</dbReference>
<dbReference type="CDD" id="cd14700">
    <property type="entry name" value="bZIP_ATF6"/>
    <property type="match status" value="1"/>
</dbReference>
<dbReference type="Pfam" id="PF00170">
    <property type="entry name" value="bZIP_1"/>
    <property type="match status" value="1"/>
</dbReference>
<evidence type="ECO:0000256" key="7">
    <source>
        <dbReference type="SAM" id="Coils"/>
    </source>
</evidence>
<dbReference type="InterPro" id="IPR004827">
    <property type="entry name" value="bZIP"/>
</dbReference>
<dbReference type="GO" id="GO:0030968">
    <property type="term" value="P:endoplasmic reticulum unfolded protein response"/>
    <property type="evidence" value="ECO:0007669"/>
    <property type="project" value="TreeGrafter"/>
</dbReference>
<keyword evidence="6" id="KW-0539">Nucleus</keyword>
<dbReference type="SUPFAM" id="SSF57959">
    <property type="entry name" value="Leucine zipper domain"/>
    <property type="match status" value="1"/>
</dbReference>
<name>B3N428_DROER</name>
<keyword evidence="4" id="KW-0238">DNA-binding</keyword>
<dbReference type="Gene3D" id="1.20.5.170">
    <property type="match status" value="1"/>
</dbReference>
<dbReference type="KEGG" id="der:6541903"/>
<dbReference type="GO" id="GO:0000981">
    <property type="term" value="F:DNA-binding transcription factor activity, RNA polymerase II-specific"/>
    <property type="evidence" value="ECO:0007669"/>
    <property type="project" value="TreeGrafter"/>
</dbReference>
<dbReference type="PANTHER" id="PTHR46164:SF3">
    <property type="entry name" value="ATF6, ISOFORM C"/>
    <property type="match status" value="1"/>
</dbReference>
<gene>
    <name evidence="9" type="primary">Dere\GG23144</name>
    <name evidence="9" type="synonym">dere_GLEANR_7975</name>
    <name evidence="9" type="synonym">GG23144</name>
    <name evidence="9" type="ORF">Dere_GG23144</name>
</gene>
<dbReference type="SMART" id="SM00338">
    <property type="entry name" value="BRLZ"/>
    <property type="match status" value="1"/>
</dbReference>
<reference evidence="9 10" key="2">
    <citation type="journal article" date="2008" name="Bioinformatics">
        <title>Assembly reconciliation.</title>
        <authorList>
            <person name="Zimin A.V."/>
            <person name="Smith D.R."/>
            <person name="Sutton G."/>
            <person name="Yorke J.A."/>
        </authorList>
    </citation>
    <scope>NUCLEOTIDE SEQUENCE [LARGE SCALE GENOMIC DNA]</scope>
    <source>
        <strain evidence="9 10">TSC#14021-0224.01</strain>
    </source>
</reference>
<dbReference type="SMR" id="B3N428"/>
<protein>
    <recommendedName>
        <fullName evidence="8">BZIP domain-containing protein</fullName>
    </recommendedName>
</protein>
<dbReference type="EMBL" id="CH954177">
    <property type="protein sequence ID" value="EDV59922.2"/>
    <property type="molecule type" value="Genomic_DNA"/>
</dbReference>
<keyword evidence="10" id="KW-1185">Reference proteome</keyword>
<comment type="similarity">
    <text evidence="2">Belongs to the bZIP family. ATF subfamily.</text>
</comment>
<sequence length="743" mass="85427">MDINEYKLYNDLSLLGELAQNDYDNYVLHDILNSSEFCNDTSLDLSELIPDFQREPFGLHLSSNPISLEFSSNTMASSSAISAETKRNINDTNFQLEFSNSRIHMPNAYPEISLSNSNVNDTSNELTEGAPHPLIVDSDKTEQFFEPTKVTSPKEEVKSIISNLSDIKNELQETSQDLGFTLYNKRINSSLTNSWPLSNVYTDHQISKTDLPLSKTIKLTSHDYKPLMQTVKCNKDRAFKRSFNVGSKISNIVIKKKNATFIQSFKESTQAHTMNEKIYKKHQRMIKNRESASLSRKKRKEYVVSLETRVNTLEKECDALRAENITIRDQLFLFATSCHCELGNANGVFPKYSVSDGNERKNERLTSKAKHCNKNNTAATIKKNVAILFAMAFVVSLNAGTFQKYVSMPNNMEGISDIEPIGKQLSMPSRHLLWADTEEEYQETNKLKTFLTDKQPNPPLYFLSSGKRNRNINSLENITKNVSQTYSFNEPPPLTYLPTQTCINRCRSFNSSSNQSKYFMLAQNLHKWISGTLNMSPKIANEKEDLNGFDLLNNYFEERRDIQIKHEKQKMFIDLNEYTTVLPEKQRKLNNTKSFEQLNLISKIKRRDDTFYVFSLNMDHALLPALTYNSSYRPKLSLVLPLENPGINGKMKMIQVDCEVFNTKDFEVSHHLLPDKVRQNTVQRKPNKQNIKKVSVETPFNTIRDQNSMVRKTPRMRNFYKVGSRNQATVASSFNKETHLNNQ</sequence>
<feature type="domain" description="BZIP" evidence="8">
    <location>
        <begin position="280"/>
        <end position="331"/>
    </location>
</feature>
<feature type="coiled-coil region" evidence="7">
    <location>
        <begin position="303"/>
        <end position="330"/>
    </location>
</feature>
<comment type="subcellular location">
    <subcellularLocation>
        <location evidence="1">Membrane</location>
        <topology evidence="1">Single-pass membrane protein</topology>
    </subcellularLocation>
</comment>
<proteinExistence type="inferred from homology"/>
<dbReference type="PANTHER" id="PTHR46164">
    <property type="entry name" value="ATF6, ISOFORM C"/>
    <property type="match status" value="1"/>
</dbReference>
<evidence type="ECO:0000256" key="6">
    <source>
        <dbReference type="ARBA" id="ARBA00023242"/>
    </source>
</evidence>
<dbReference type="HOGENOM" id="CLU_869524_0_0_1"/>
<dbReference type="GO" id="GO:0016020">
    <property type="term" value="C:membrane"/>
    <property type="evidence" value="ECO:0007669"/>
    <property type="project" value="UniProtKB-SubCell"/>
</dbReference>
<dbReference type="AlphaFoldDB" id="B3N428"/>
<dbReference type="PROSITE" id="PS50217">
    <property type="entry name" value="BZIP"/>
    <property type="match status" value="1"/>
</dbReference>
<reference evidence="9 10" key="1">
    <citation type="journal article" date="2007" name="Nature">
        <title>Evolution of genes and genomes on the Drosophila phylogeny.</title>
        <authorList>
            <consortium name="Drosophila 12 Genomes Consortium"/>
            <person name="Clark A.G."/>
            <person name="Eisen M.B."/>
            <person name="Smith D.R."/>
            <person name="Bergman C.M."/>
            <person name="Oliver B."/>
            <person name="Markow T.A."/>
            <person name="Kaufman T.C."/>
            <person name="Kellis M."/>
            <person name="Gelbart W."/>
            <person name="Iyer V.N."/>
            <person name="Pollard D.A."/>
            <person name="Sackton T.B."/>
            <person name="Larracuente A.M."/>
            <person name="Singh N.D."/>
            <person name="Abad J.P."/>
            <person name="Abt D.N."/>
            <person name="Adryan B."/>
            <person name="Aguade M."/>
            <person name="Akashi H."/>
            <person name="Anderson W.W."/>
            <person name="Aquadro C.F."/>
            <person name="Ardell D.H."/>
            <person name="Arguello R."/>
            <person name="Artieri C.G."/>
            <person name="Barbash D.A."/>
            <person name="Barker D."/>
            <person name="Barsanti P."/>
            <person name="Batterham P."/>
            <person name="Batzoglou S."/>
            <person name="Begun D."/>
            <person name="Bhutkar A."/>
            <person name="Blanco E."/>
            <person name="Bosak S.A."/>
            <person name="Bradley R.K."/>
            <person name="Brand A.D."/>
            <person name="Brent M.R."/>
            <person name="Brooks A.N."/>
            <person name="Brown R.H."/>
            <person name="Butlin R.K."/>
            <person name="Caggese C."/>
            <person name="Calvi B.R."/>
            <person name="Bernardo de Carvalho A."/>
            <person name="Caspi A."/>
            <person name="Castrezana S."/>
            <person name="Celniker S.E."/>
            <person name="Chang J.L."/>
            <person name="Chapple C."/>
            <person name="Chatterji S."/>
            <person name="Chinwalla A."/>
            <person name="Civetta A."/>
            <person name="Clifton S.W."/>
            <person name="Comeron J.M."/>
            <person name="Costello J.C."/>
            <person name="Coyne J.A."/>
            <person name="Daub J."/>
            <person name="David R.G."/>
            <person name="Delcher A.L."/>
            <person name="Delehaunty K."/>
            <person name="Do C.B."/>
            <person name="Ebling H."/>
            <person name="Edwards K."/>
            <person name="Eickbush T."/>
            <person name="Evans J.D."/>
            <person name="Filipski A."/>
            <person name="Findeiss S."/>
            <person name="Freyhult E."/>
            <person name="Fulton L."/>
            <person name="Fulton R."/>
            <person name="Garcia A.C."/>
            <person name="Gardiner A."/>
            <person name="Garfield D.A."/>
            <person name="Garvin B.E."/>
            <person name="Gibson G."/>
            <person name="Gilbert D."/>
            <person name="Gnerre S."/>
            <person name="Godfrey J."/>
            <person name="Good R."/>
            <person name="Gotea V."/>
            <person name="Gravely B."/>
            <person name="Greenberg A.J."/>
            <person name="Griffiths-Jones S."/>
            <person name="Gross S."/>
            <person name="Guigo R."/>
            <person name="Gustafson E.A."/>
            <person name="Haerty W."/>
            <person name="Hahn M.W."/>
            <person name="Halligan D.L."/>
            <person name="Halpern A.L."/>
            <person name="Halter G.M."/>
            <person name="Han M.V."/>
            <person name="Heger A."/>
            <person name="Hillier L."/>
            <person name="Hinrichs A.S."/>
            <person name="Holmes I."/>
            <person name="Hoskins R.A."/>
            <person name="Hubisz M.J."/>
            <person name="Hultmark D."/>
            <person name="Huntley M.A."/>
            <person name="Jaffe D.B."/>
            <person name="Jagadeeshan S."/>
            <person name="Jeck W.R."/>
            <person name="Johnson J."/>
            <person name="Jones C.D."/>
            <person name="Jordan W.C."/>
            <person name="Karpen G.H."/>
            <person name="Kataoka E."/>
            <person name="Keightley P.D."/>
            <person name="Kheradpour P."/>
            <person name="Kirkness E.F."/>
            <person name="Koerich L.B."/>
            <person name="Kristiansen K."/>
            <person name="Kudrna D."/>
            <person name="Kulathinal R.J."/>
            <person name="Kumar S."/>
            <person name="Kwok R."/>
            <person name="Lander E."/>
            <person name="Langley C.H."/>
            <person name="Lapoint R."/>
            <person name="Lazzaro B.P."/>
            <person name="Lee S.J."/>
            <person name="Levesque L."/>
            <person name="Li R."/>
            <person name="Lin C.F."/>
            <person name="Lin M.F."/>
            <person name="Lindblad-Toh K."/>
            <person name="Llopart A."/>
            <person name="Long M."/>
            <person name="Low L."/>
            <person name="Lozovsky E."/>
            <person name="Lu J."/>
            <person name="Luo M."/>
            <person name="Machado C.A."/>
            <person name="Makalowski W."/>
            <person name="Marzo M."/>
            <person name="Matsuda M."/>
            <person name="Matzkin L."/>
            <person name="McAllister B."/>
            <person name="McBride C.S."/>
            <person name="McKernan B."/>
            <person name="McKernan K."/>
            <person name="Mendez-Lago M."/>
            <person name="Minx P."/>
            <person name="Mollenhauer M.U."/>
            <person name="Montooth K."/>
            <person name="Mount S.M."/>
            <person name="Mu X."/>
            <person name="Myers E."/>
            <person name="Negre B."/>
            <person name="Newfeld S."/>
            <person name="Nielsen R."/>
            <person name="Noor M.A."/>
            <person name="O'Grady P."/>
            <person name="Pachter L."/>
            <person name="Papaceit M."/>
            <person name="Parisi M.J."/>
            <person name="Parisi M."/>
            <person name="Parts L."/>
            <person name="Pedersen J.S."/>
            <person name="Pesole G."/>
            <person name="Phillippy A.M."/>
            <person name="Ponting C.P."/>
            <person name="Pop M."/>
            <person name="Porcelli D."/>
            <person name="Powell J.R."/>
            <person name="Prohaska S."/>
            <person name="Pruitt K."/>
            <person name="Puig M."/>
            <person name="Quesneville H."/>
            <person name="Ram K.R."/>
            <person name="Rand D."/>
            <person name="Rasmussen M.D."/>
            <person name="Reed L.K."/>
            <person name="Reenan R."/>
            <person name="Reily A."/>
            <person name="Remington K.A."/>
            <person name="Rieger T.T."/>
            <person name="Ritchie M.G."/>
            <person name="Robin C."/>
            <person name="Rogers Y.H."/>
            <person name="Rohde C."/>
            <person name="Rozas J."/>
            <person name="Rubenfield M.J."/>
            <person name="Ruiz A."/>
            <person name="Russo S."/>
            <person name="Salzberg S.L."/>
            <person name="Sanchez-Gracia A."/>
            <person name="Saranga D.J."/>
            <person name="Sato H."/>
            <person name="Schaeffer S.W."/>
            <person name="Schatz M.C."/>
            <person name="Schlenke T."/>
            <person name="Schwartz R."/>
            <person name="Segarra C."/>
            <person name="Singh R.S."/>
            <person name="Sirot L."/>
            <person name="Sirota M."/>
            <person name="Sisneros N.B."/>
            <person name="Smith C.D."/>
            <person name="Smith T.F."/>
            <person name="Spieth J."/>
            <person name="Stage D.E."/>
            <person name="Stark A."/>
            <person name="Stephan W."/>
            <person name="Strausberg R.L."/>
            <person name="Strempel S."/>
            <person name="Sturgill D."/>
            <person name="Sutton G."/>
            <person name="Sutton G.G."/>
            <person name="Tao W."/>
            <person name="Teichmann S."/>
            <person name="Tobari Y.N."/>
            <person name="Tomimura Y."/>
            <person name="Tsolas J.M."/>
            <person name="Valente V.L."/>
            <person name="Venter E."/>
            <person name="Venter J.C."/>
            <person name="Vicario S."/>
            <person name="Vieira F.G."/>
            <person name="Vilella A.J."/>
            <person name="Villasante A."/>
            <person name="Walenz B."/>
            <person name="Wang J."/>
            <person name="Wasserman M."/>
            <person name="Watts T."/>
            <person name="Wilson D."/>
            <person name="Wilson R.K."/>
            <person name="Wing R.A."/>
            <person name="Wolfner M.F."/>
            <person name="Wong A."/>
            <person name="Wong G.K."/>
            <person name="Wu C.I."/>
            <person name="Wu G."/>
            <person name="Yamamoto D."/>
            <person name="Yang H.P."/>
            <person name="Yang S.P."/>
            <person name="Yorke J.A."/>
            <person name="Yoshida K."/>
            <person name="Zdobnov E."/>
            <person name="Zhang P."/>
            <person name="Zhang Y."/>
            <person name="Zimin A.V."/>
            <person name="Baldwin J."/>
            <person name="Abdouelleil A."/>
            <person name="Abdulkadir J."/>
            <person name="Abebe A."/>
            <person name="Abera B."/>
            <person name="Abreu J."/>
            <person name="Acer S.C."/>
            <person name="Aftuck L."/>
            <person name="Alexander A."/>
            <person name="An P."/>
            <person name="Anderson E."/>
            <person name="Anderson S."/>
            <person name="Arachi H."/>
            <person name="Azer M."/>
            <person name="Bachantsang P."/>
            <person name="Barry A."/>
            <person name="Bayul T."/>
            <person name="Berlin A."/>
            <person name="Bessette D."/>
            <person name="Bloom T."/>
            <person name="Blye J."/>
            <person name="Boguslavskiy L."/>
            <person name="Bonnet C."/>
            <person name="Boukhgalter B."/>
            <person name="Bourzgui I."/>
            <person name="Brown A."/>
            <person name="Cahill P."/>
            <person name="Channer S."/>
            <person name="Cheshatsang Y."/>
            <person name="Chuda L."/>
            <person name="Citroen M."/>
            <person name="Collymore A."/>
            <person name="Cooke P."/>
            <person name="Costello M."/>
            <person name="D'Aco K."/>
            <person name="Daza R."/>
            <person name="De Haan G."/>
            <person name="DeGray S."/>
            <person name="DeMaso C."/>
            <person name="Dhargay N."/>
            <person name="Dooley K."/>
            <person name="Dooley E."/>
            <person name="Doricent M."/>
            <person name="Dorje P."/>
            <person name="Dorjee K."/>
            <person name="Dupes A."/>
            <person name="Elong R."/>
            <person name="Falk J."/>
            <person name="Farina A."/>
            <person name="Faro S."/>
            <person name="Ferguson D."/>
            <person name="Fisher S."/>
            <person name="Foley C.D."/>
            <person name="Franke A."/>
            <person name="Friedrich D."/>
            <person name="Gadbois L."/>
            <person name="Gearin G."/>
            <person name="Gearin C.R."/>
            <person name="Giannoukos G."/>
            <person name="Goode T."/>
            <person name="Graham J."/>
            <person name="Grandbois E."/>
            <person name="Grewal S."/>
            <person name="Gyaltsen K."/>
            <person name="Hafez N."/>
            <person name="Hagos B."/>
            <person name="Hall J."/>
            <person name="Henson C."/>
            <person name="Hollinger A."/>
            <person name="Honan T."/>
            <person name="Huard M.D."/>
            <person name="Hughes L."/>
            <person name="Hurhula B."/>
            <person name="Husby M.E."/>
            <person name="Kamat A."/>
            <person name="Kanga B."/>
            <person name="Kashin S."/>
            <person name="Khazanovich D."/>
            <person name="Kisner P."/>
            <person name="Lance K."/>
            <person name="Lara M."/>
            <person name="Lee W."/>
            <person name="Lennon N."/>
            <person name="Letendre F."/>
            <person name="LeVine R."/>
            <person name="Lipovsky A."/>
            <person name="Liu X."/>
            <person name="Liu J."/>
            <person name="Liu S."/>
            <person name="Lokyitsang T."/>
            <person name="Lokyitsang Y."/>
            <person name="Lubonja R."/>
            <person name="Lui A."/>
            <person name="MacDonald P."/>
            <person name="Magnisalis V."/>
            <person name="Maru K."/>
            <person name="Matthews C."/>
            <person name="McCusker W."/>
            <person name="McDonough S."/>
            <person name="Mehta T."/>
            <person name="Meldrim J."/>
            <person name="Meneus L."/>
            <person name="Mihai O."/>
            <person name="Mihalev A."/>
            <person name="Mihova T."/>
            <person name="Mittelman R."/>
            <person name="Mlenga V."/>
            <person name="Montmayeur A."/>
            <person name="Mulrain L."/>
            <person name="Navidi A."/>
            <person name="Naylor J."/>
            <person name="Negash T."/>
            <person name="Nguyen T."/>
            <person name="Nguyen N."/>
            <person name="Nicol R."/>
            <person name="Norbu C."/>
            <person name="Norbu N."/>
            <person name="Novod N."/>
            <person name="O'Neill B."/>
            <person name="Osman S."/>
            <person name="Markiewicz E."/>
            <person name="Oyono O.L."/>
            <person name="Patti C."/>
            <person name="Phunkhang P."/>
            <person name="Pierre F."/>
            <person name="Priest M."/>
            <person name="Raghuraman S."/>
            <person name="Rege F."/>
            <person name="Reyes R."/>
            <person name="Rise C."/>
            <person name="Rogov P."/>
            <person name="Ross K."/>
            <person name="Ryan E."/>
            <person name="Settipalli S."/>
            <person name="Shea T."/>
            <person name="Sherpa N."/>
            <person name="Shi L."/>
            <person name="Shih D."/>
            <person name="Sparrow T."/>
            <person name="Spaulding J."/>
            <person name="Stalker J."/>
            <person name="Stange-Thomann N."/>
            <person name="Stavropoulos S."/>
            <person name="Stone C."/>
            <person name="Strader C."/>
            <person name="Tesfaye S."/>
            <person name="Thomson T."/>
            <person name="Thoulutsang Y."/>
            <person name="Thoulutsang D."/>
            <person name="Topham K."/>
            <person name="Topping I."/>
            <person name="Tsamla T."/>
            <person name="Vassiliev H."/>
            <person name="Vo A."/>
            <person name="Wangchuk T."/>
            <person name="Wangdi T."/>
            <person name="Weiand M."/>
            <person name="Wilkinson J."/>
            <person name="Wilson A."/>
            <person name="Yadav S."/>
            <person name="Young G."/>
            <person name="Yu Q."/>
            <person name="Zembek L."/>
            <person name="Zhong D."/>
            <person name="Zimmer A."/>
            <person name="Zwirko Z."/>
            <person name="Jaffe D.B."/>
            <person name="Alvarez P."/>
            <person name="Brockman W."/>
            <person name="Butler J."/>
            <person name="Chin C."/>
            <person name="Gnerre S."/>
            <person name="Grabherr M."/>
            <person name="Kleber M."/>
            <person name="Mauceli E."/>
            <person name="MacCallum I."/>
        </authorList>
    </citation>
    <scope>NUCLEOTIDE SEQUENCE [LARGE SCALE GENOMIC DNA]</scope>
    <source>
        <strain evidence="9 10">TSC#14021-0224.01</strain>
    </source>
</reference>
<keyword evidence="7" id="KW-0175">Coiled coil</keyword>
<keyword evidence="5" id="KW-0804">Transcription</keyword>
<organism evidence="9 10">
    <name type="scientific">Drosophila erecta</name>
    <name type="common">Fruit fly</name>
    <dbReference type="NCBI Taxonomy" id="7220"/>
    <lineage>
        <taxon>Eukaryota</taxon>
        <taxon>Metazoa</taxon>
        <taxon>Ecdysozoa</taxon>
        <taxon>Arthropoda</taxon>
        <taxon>Hexapoda</taxon>
        <taxon>Insecta</taxon>
        <taxon>Pterygota</taxon>
        <taxon>Neoptera</taxon>
        <taxon>Endopterygota</taxon>
        <taxon>Diptera</taxon>
        <taxon>Brachycera</taxon>
        <taxon>Muscomorpha</taxon>
        <taxon>Ephydroidea</taxon>
        <taxon>Drosophilidae</taxon>
        <taxon>Drosophila</taxon>
        <taxon>Sophophora</taxon>
    </lineage>
</organism>
<evidence type="ECO:0000313" key="9">
    <source>
        <dbReference type="EMBL" id="EDV59922.2"/>
    </source>
</evidence>
<evidence type="ECO:0000259" key="8">
    <source>
        <dbReference type="PROSITE" id="PS50217"/>
    </source>
</evidence>
<evidence type="ECO:0000256" key="3">
    <source>
        <dbReference type="ARBA" id="ARBA00023015"/>
    </source>
</evidence>
<dbReference type="InterPro" id="IPR046347">
    <property type="entry name" value="bZIP_sf"/>
</dbReference>
<evidence type="ECO:0000256" key="5">
    <source>
        <dbReference type="ARBA" id="ARBA00023163"/>
    </source>
</evidence>
<dbReference type="OrthoDB" id="644067at2759"/>
<evidence type="ECO:0000256" key="4">
    <source>
        <dbReference type="ARBA" id="ARBA00023125"/>
    </source>
</evidence>
<evidence type="ECO:0000256" key="2">
    <source>
        <dbReference type="ARBA" id="ARBA00009050"/>
    </source>
</evidence>
<dbReference type="GO" id="GO:0000978">
    <property type="term" value="F:RNA polymerase II cis-regulatory region sequence-specific DNA binding"/>
    <property type="evidence" value="ECO:0007669"/>
    <property type="project" value="TreeGrafter"/>
</dbReference>
<keyword evidence="3" id="KW-0805">Transcription regulation</keyword>
<evidence type="ECO:0000313" key="10">
    <source>
        <dbReference type="Proteomes" id="UP000008711"/>
    </source>
</evidence>
<dbReference type="Proteomes" id="UP000008711">
    <property type="component" value="Unassembled WGS sequence"/>
</dbReference>
<evidence type="ECO:0000256" key="1">
    <source>
        <dbReference type="ARBA" id="ARBA00004167"/>
    </source>
</evidence>
<accession>B3N428</accession>